<evidence type="ECO:0000256" key="1">
    <source>
        <dbReference type="ARBA" id="ARBA00000098"/>
    </source>
</evidence>
<evidence type="ECO:0000256" key="3">
    <source>
        <dbReference type="ARBA" id="ARBA00010136"/>
    </source>
</evidence>
<evidence type="ECO:0000256" key="4">
    <source>
        <dbReference type="ARBA" id="ARBA00012564"/>
    </source>
</evidence>
<comment type="similarity">
    <text evidence="3">Belongs to the peptidase M1 family.</text>
</comment>
<evidence type="ECO:0000256" key="8">
    <source>
        <dbReference type="ARBA" id="ARBA00022801"/>
    </source>
</evidence>
<sequence>MTAGLGADPYVPRSGDTRYRVERYDVDLDYRIATNRLAGRAEIALVTLADTSVLSFDLVGLRASNVQVRGHKVAKMRQSERRVRVTLSEGLPAGTALDVRIDYAGSPRPRRSPWGPIGWEELEDGVLVASQPTGAPTWFPCNDRVADKARYRIAIACDQNHRVEATGRRVSTTTRAGRTTHVFEEDTPTSAYLVTVQIGRYVSRQIAETAEGVPVAAVHPPALAARVDADLAVVPRILETFERAFGPYPMSVCRLVVTEDELEIPLEAQGMAVFGANHIDGRGGSERLVAHEIAHQWFGNSVGVGQWRDIWLNEGFACYAEWIWSEAKGGPSADELARTHHARLRQLPQDLLLSDPGPDLMFDDRVYKRGALALHALRLTIGDPAFFDLVRAWTANHRHGVAASADFERMADPVLAPWLHKRALPELPPRRSGRAAGPARQDD</sequence>
<dbReference type="AlphaFoldDB" id="A0A9W6LX07"/>
<dbReference type="GO" id="GO:0006508">
    <property type="term" value="P:proteolysis"/>
    <property type="evidence" value="ECO:0007669"/>
    <property type="project" value="UniProtKB-KW"/>
</dbReference>
<name>A0A9W6LX07_9MICO</name>
<dbReference type="RefSeq" id="WP_271173654.1">
    <property type="nucleotide sequence ID" value="NZ_BSEJ01000009.1"/>
</dbReference>
<dbReference type="PRINTS" id="PR00756">
    <property type="entry name" value="ALADIPTASE"/>
</dbReference>
<dbReference type="EMBL" id="BSEJ01000009">
    <property type="protein sequence ID" value="GLJ61946.1"/>
    <property type="molecule type" value="Genomic_DNA"/>
</dbReference>
<gene>
    <name evidence="15" type="ORF">GCM10017576_20760</name>
</gene>
<feature type="domain" description="Peptidase M1 membrane alanine aminopeptidase" evidence="13">
    <location>
        <begin position="233"/>
        <end position="408"/>
    </location>
</feature>
<dbReference type="GO" id="GO:0008270">
    <property type="term" value="F:zinc ion binding"/>
    <property type="evidence" value="ECO:0007669"/>
    <property type="project" value="InterPro"/>
</dbReference>
<organism evidence="15 16">
    <name type="scientific">Microbacterium barkeri</name>
    <dbReference type="NCBI Taxonomy" id="33917"/>
    <lineage>
        <taxon>Bacteria</taxon>
        <taxon>Bacillati</taxon>
        <taxon>Actinomycetota</taxon>
        <taxon>Actinomycetes</taxon>
        <taxon>Micrococcales</taxon>
        <taxon>Microbacteriaceae</taxon>
        <taxon>Microbacterium</taxon>
    </lineage>
</organism>
<reference evidence="15" key="1">
    <citation type="journal article" date="2014" name="Int. J. Syst. Evol. Microbiol.">
        <title>Complete genome sequence of Corynebacterium casei LMG S-19264T (=DSM 44701T), isolated from a smear-ripened cheese.</title>
        <authorList>
            <consortium name="US DOE Joint Genome Institute (JGI-PGF)"/>
            <person name="Walter F."/>
            <person name="Albersmeier A."/>
            <person name="Kalinowski J."/>
            <person name="Ruckert C."/>
        </authorList>
    </citation>
    <scope>NUCLEOTIDE SEQUENCE</scope>
    <source>
        <strain evidence="15">VKM Ac-1020</strain>
    </source>
</reference>
<protein>
    <recommendedName>
        <fullName evidence="5">Aminopeptidase N</fullName>
        <ecNumber evidence="4">3.4.11.2</ecNumber>
    </recommendedName>
    <alternativeName>
        <fullName evidence="11">Alanine aminopeptidase</fullName>
    </alternativeName>
    <alternativeName>
        <fullName evidence="12">Lysyl aminopeptidase</fullName>
    </alternativeName>
</protein>
<dbReference type="Proteomes" id="UP001142462">
    <property type="component" value="Unassembled WGS sequence"/>
</dbReference>
<dbReference type="CDD" id="cd09603">
    <property type="entry name" value="M1_APN_like"/>
    <property type="match status" value="1"/>
</dbReference>
<keyword evidence="9" id="KW-0862">Zinc</keyword>
<evidence type="ECO:0000256" key="10">
    <source>
        <dbReference type="ARBA" id="ARBA00023049"/>
    </source>
</evidence>
<dbReference type="GO" id="GO:0016285">
    <property type="term" value="F:alanyl aminopeptidase activity"/>
    <property type="evidence" value="ECO:0007669"/>
    <property type="project" value="UniProtKB-EC"/>
</dbReference>
<evidence type="ECO:0000256" key="5">
    <source>
        <dbReference type="ARBA" id="ARBA00015611"/>
    </source>
</evidence>
<dbReference type="Pfam" id="PF01433">
    <property type="entry name" value="Peptidase_M1"/>
    <property type="match status" value="1"/>
</dbReference>
<dbReference type="InterPro" id="IPR001930">
    <property type="entry name" value="Peptidase_M1"/>
</dbReference>
<proteinExistence type="inferred from homology"/>
<evidence type="ECO:0000256" key="11">
    <source>
        <dbReference type="ARBA" id="ARBA00029811"/>
    </source>
</evidence>
<keyword evidence="7" id="KW-0479">Metal-binding</keyword>
<dbReference type="InterPro" id="IPR042097">
    <property type="entry name" value="Aminopeptidase_N-like_N_sf"/>
</dbReference>
<dbReference type="SUPFAM" id="SSF55486">
    <property type="entry name" value="Metalloproteases ('zincins'), catalytic domain"/>
    <property type="match status" value="1"/>
</dbReference>
<dbReference type="InterPro" id="IPR045357">
    <property type="entry name" value="Aminopeptidase_N-like_N"/>
</dbReference>
<keyword evidence="8" id="KW-0378">Hydrolase</keyword>
<dbReference type="GO" id="GO:0008237">
    <property type="term" value="F:metallopeptidase activity"/>
    <property type="evidence" value="ECO:0007669"/>
    <property type="project" value="UniProtKB-KW"/>
</dbReference>
<evidence type="ECO:0000313" key="16">
    <source>
        <dbReference type="Proteomes" id="UP001142462"/>
    </source>
</evidence>
<dbReference type="EC" id="3.4.11.2" evidence="4"/>
<dbReference type="Gene3D" id="1.10.390.10">
    <property type="entry name" value="Neutral Protease Domain 2"/>
    <property type="match status" value="1"/>
</dbReference>
<comment type="caution">
    <text evidence="15">The sequence shown here is derived from an EMBL/GenBank/DDBJ whole genome shotgun (WGS) entry which is preliminary data.</text>
</comment>
<evidence type="ECO:0000256" key="12">
    <source>
        <dbReference type="ARBA" id="ARBA00031533"/>
    </source>
</evidence>
<feature type="domain" description="Aminopeptidase N-like N-terminal" evidence="14">
    <location>
        <begin position="22"/>
        <end position="193"/>
    </location>
</feature>
<dbReference type="Gene3D" id="2.60.40.1730">
    <property type="entry name" value="tricorn interacting facor f3 domain"/>
    <property type="match status" value="1"/>
</dbReference>
<keyword evidence="16" id="KW-1185">Reference proteome</keyword>
<keyword evidence="10" id="KW-0482">Metalloprotease</keyword>
<evidence type="ECO:0000259" key="13">
    <source>
        <dbReference type="Pfam" id="PF01433"/>
    </source>
</evidence>
<evidence type="ECO:0000259" key="14">
    <source>
        <dbReference type="Pfam" id="PF17900"/>
    </source>
</evidence>
<evidence type="ECO:0000256" key="9">
    <source>
        <dbReference type="ARBA" id="ARBA00022833"/>
    </source>
</evidence>
<evidence type="ECO:0000256" key="6">
    <source>
        <dbReference type="ARBA" id="ARBA00022670"/>
    </source>
</evidence>
<dbReference type="InterPro" id="IPR027268">
    <property type="entry name" value="Peptidase_M4/M1_CTD_sf"/>
</dbReference>
<accession>A0A9W6LX07</accession>
<reference evidence="15" key="2">
    <citation type="submission" date="2023-01" db="EMBL/GenBank/DDBJ databases">
        <authorList>
            <person name="Sun Q."/>
            <person name="Evtushenko L."/>
        </authorList>
    </citation>
    <scope>NUCLEOTIDE SEQUENCE</scope>
    <source>
        <strain evidence="15">VKM Ac-1020</strain>
    </source>
</reference>
<dbReference type="PANTHER" id="PTHR11533">
    <property type="entry name" value="PROTEASE M1 ZINC METALLOPROTEASE"/>
    <property type="match status" value="1"/>
</dbReference>
<evidence type="ECO:0000313" key="15">
    <source>
        <dbReference type="EMBL" id="GLJ61946.1"/>
    </source>
</evidence>
<dbReference type="SUPFAM" id="SSF63737">
    <property type="entry name" value="Leukotriene A4 hydrolase N-terminal domain"/>
    <property type="match status" value="1"/>
</dbReference>
<comment type="catalytic activity">
    <reaction evidence="1">
        <text>Release of an N-terminal amino acid, Xaa-|-Yaa- from a peptide, amide or arylamide. Xaa is preferably Ala, but may be most amino acids including Pro (slow action). When a terminal hydrophobic residue is followed by a prolyl residue, the two may be released as an intact Xaa-Pro dipeptide.</text>
        <dbReference type="EC" id="3.4.11.2"/>
    </reaction>
</comment>
<keyword evidence="6" id="KW-0645">Protease</keyword>
<comment type="cofactor">
    <cofactor evidence="2">
        <name>Zn(2+)</name>
        <dbReference type="ChEBI" id="CHEBI:29105"/>
    </cofactor>
</comment>
<dbReference type="Pfam" id="PF17900">
    <property type="entry name" value="Peptidase_M1_N"/>
    <property type="match status" value="1"/>
</dbReference>
<evidence type="ECO:0000256" key="2">
    <source>
        <dbReference type="ARBA" id="ARBA00001947"/>
    </source>
</evidence>
<evidence type="ECO:0000256" key="7">
    <source>
        <dbReference type="ARBA" id="ARBA00022723"/>
    </source>
</evidence>
<dbReference type="InterPro" id="IPR014782">
    <property type="entry name" value="Peptidase_M1_dom"/>
</dbReference>
<dbReference type="InterPro" id="IPR050344">
    <property type="entry name" value="Peptidase_M1_aminopeptidases"/>
</dbReference>